<feature type="transmembrane region" description="Helical" evidence="7">
    <location>
        <begin position="246"/>
        <end position="273"/>
    </location>
</feature>
<dbReference type="InterPro" id="IPR003593">
    <property type="entry name" value="AAA+_ATPase"/>
</dbReference>
<dbReference type="GO" id="GO:0015421">
    <property type="term" value="F:ABC-type oligopeptide transporter activity"/>
    <property type="evidence" value="ECO:0007669"/>
    <property type="project" value="TreeGrafter"/>
</dbReference>
<comment type="subcellular location">
    <subcellularLocation>
        <location evidence="1">Cell membrane</location>
        <topology evidence="1">Multi-pass membrane protein</topology>
    </subcellularLocation>
</comment>
<dbReference type="InterPro" id="IPR027417">
    <property type="entry name" value="P-loop_NTPase"/>
</dbReference>
<organism evidence="10 11">
    <name type="scientific">Sediminibacterium goheungense</name>
    <dbReference type="NCBI Taxonomy" id="1086393"/>
    <lineage>
        <taxon>Bacteria</taxon>
        <taxon>Pseudomonadati</taxon>
        <taxon>Bacteroidota</taxon>
        <taxon>Chitinophagia</taxon>
        <taxon>Chitinophagales</taxon>
        <taxon>Chitinophagaceae</taxon>
        <taxon>Sediminibacterium</taxon>
    </lineage>
</organism>
<feature type="transmembrane region" description="Helical" evidence="7">
    <location>
        <begin position="165"/>
        <end position="181"/>
    </location>
</feature>
<dbReference type="Gene3D" id="3.40.50.300">
    <property type="entry name" value="P-loop containing nucleotide triphosphate hydrolases"/>
    <property type="match status" value="1"/>
</dbReference>
<dbReference type="Proteomes" id="UP000295741">
    <property type="component" value="Unassembled WGS sequence"/>
</dbReference>
<evidence type="ECO:0000256" key="3">
    <source>
        <dbReference type="ARBA" id="ARBA00022741"/>
    </source>
</evidence>
<proteinExistence type="predicted"/>
<keyword evidence="3" id="KW-0547">Nucleotide-binding</keyword>
<dbReference type="Gene3D" id="1.20.1560.10">
    <property type="entry name" value="ABC transporter type 1, transmembrane domain"/>
    <property type="match status" value="1"/>
</dbReference>
<dbReference type="SUPFAM" id="SSF52540">
    <property type="entry name" value="P-loop containing nucleoside triphosphate hydrolases"/>
    <property type="match status" value="1"/>
</dbReference>
<evidence type="ECO:0000259" key="9">
    <source>
        <dbReference type="PROSITE" id="PS50929"/>
    </source>
</evidence>
<dbReference type="PANTHER" id="PTHR43394">
    <property type="entry name" value="ATP-DEPENDENT PERMEASE MDL1, MITOCHONDRIAL"/>
    <property type="match status" value="1"/>
</dbReference>
<dbReference type="GO" id="GO:0005524">
    <property type="term" value="F:ATP binding"/>
    <property type="evidence" value="ECO:0007669"/>
    <property type="project" value="UniProtKB-KW"/>
</dbReference>
<dbReference type="InterPro" id="IPR036640">
    <property type="entry name" value="ABC1_TM_sf"/>
</dbReference>
<dbReference type="PANTHER" id="PTHR43394:SF4">
    <property type="entry name" value="TOXIN SECRETION ABC TRANSPORTER ATP-BINDING PROTEIN"/>
    <property type="match status" value="1"/>
</dbReference>
<dbReference type="SMART" id="SM00382">
    <property type="entry name" value="AAA"/>
    <property type="match status" value="1"/>
</dbReference>
<dbReference type="GO" id="GO:0016887">
    <property type="term" value="F:ATP hydrolysis activity"/>
    <property type="evidence" value="ECO:0007669"/>
    <property type="project" value="InterPro"/>
</dbReference>
<feature type="domain" description="ABC transporter" evidence="8">
    <location>
        <begin position="342"/>
        <end position="566"/>
    </location>
</feature>
<dbReference type="GO" id="GO:0005886">
    <property type="term" value="C:plasma membrane"/>
    <property type="evidence" value="ECO:0007669"/>
    <property type="project" value="UniProtKB-SubCell"/>
</dbReference>
<dbReference type="SUPFAM" id="SSF90123">
    <property type="entry name" value="ABC transporter transmembrane region"/>
    <property type="match status" value="1"/>
</dbReference>
<dbReference type="Pfam" id="PF00005">
    <property type="entry name" value="ABC_tran"/>
    <property type="match status" value="1"/>
</dbReference>
<comment type="caution">
    <text evidence="10">The sequence shown here is derived from an EMBL/GenBank/DDBJ whole genome shotgun (WGS) entry which is preliminary data.</text>
</comment>
<keyword evidence="2 7" id="KW-0812">Transmembrane</keyword>
<protein>
    <submittedName>
        <fullName evidence="10">ABC-type bacteriocin/lantibiotic exporter with double-glycine peptidase domain</fullName>
    </submittedName>
</protein>
<evidence type="ECO:0000256" key="6">
    <source>
        <dbReference type="ARBA" id="ARBA00023136"/>
    </source>
</evidence>
<dbReference type="InterPro" id="IPR039421">
    <property type="entry name" value="Type_1_exporter"/>
</dbReference>
<dbReference type="PROSITE" id="PS50929">
    <property type="entry name" value="ABC_TM1F"/>
    <property type="match status" value="1"/>
</dbReference>
<keyword evidence="5 7" id="KW-1133">Transmembrane helix</keyword>
<keyword evidence="11" id="KW-1185">Reference proteome</keyword>
<evidence type="ECO:0000256" key="1">
    <source>
        <dbReference type="ARBA" id="ARBA00004651"/>
    </source>
</evidence>
<dbReference type="OrthoDB" id="311344at2"/>
<feature type="transmembrane region" description="Helical" evidence="7">
    <location>
        <begin position="54"/>
        <end position="81"/>
    </location>
</feature>
<evidence type="ECO:0000313" key="10">
    <source>
        <dbReference type="EMBL" id="TDO29169.1"/>
    </source>
</evidence>
<dbReference type="RefSeq" id="WP_133473773.1">
    <property type="nucleotide sequence ID" value="NZ_SNWP01000010.1"/>
</dbReference>
<name>A0A4R6J1P0_9BACT</name>
<gene>
    <name evidence="10" type="ORF">BC659_1252</name>
</gene>
<dbReference type="InterPro" id="IPR003439">
    <property type="entry name" value="ABC_transporter-like_ATP-bd"/>
</dbReference>
<evidence type="ECO:0000256" key="7">
    <source>
        <dbReference type="SAM" id="Phobius"/>
    </source>
</evidence>
<dbReference type="InterPro" id="IPR011527">
    <property type="entry name" value="ABC1_TM_dom"/>
</dbReference>
<reference evidence="10 11" key="1">
    <citation type="submission" date="2019-03" db="EMBL/GenBank/DDBJ databases">
        <title>Genomic Encyclopedia of Archaeal and Bacterial Type Strains, Phase II (KMG-II): from individual species to whole genera.</title>
        <authorList>
            <person name="Goeker M."/>
        </authorList>
    </citation>
    <scope>NUCLEOTIDE SEQUENCE [LARGE SCALE GENOMIC DNA]</scope>
    <source>
        <strain evidence="10 11">DSM 28323</strain>
    </source>
</reference>
<dbReference type="AlphaFoldDB" id="A0A4R6J1P0"/>
<keyword evidence="6 7" id="KW-0472">Membrane</keyword>
<evidence type="ECO:0000259" key="8">
    <source>
        <dbReference type="PROSITE" id="PS50893"/>
    </source>
</evidence>
<evidence type="ECO:0000256" key="5">
    <source>
        <dbReference type="ARBA" id="ARBA00022989"/>
    </source>
</evidence>
<accession>A0A4R6J1P0</accession>
<feature type="domain" description="ABC transmembrane type-1" evidence="9">
    <location>
        <begin position="34"/>
        <end position="309"/>
    </location>
</feature>
<dbReference type="PROSITE" id="PS50893">
    <property type="entry name" value="ABC_TRANSPORTER_2"/>
    <property type="match status" value="1"/>
</dbReference>
<evidence type="ECO:0000256" key="4">
    <source>
        <dbReference type="ARBA" id="ARBA00022840"/>
    </source>
</evidence>
<evidence type="ECO:0000313" key="11">
    <source>
        <dbReference type="Proteomes" id="UP000295741"/>
    </source>
</evidence>
<dbReference type="EMBL" id="SNWP01000010">
    <property type="protein sequence ID" value="TDO29169.1"/>
    <property type="molecule type" value="Genomic_DNA"/>
</dbReference>
<keyword evidence="4" id="KW-0067">ATP-binding</keyword>
<sequence length="568" mass="63371">MAQQASGSPSSAARKFFALLRLDRRDVSAIYAYSILAGLVQLSLPLGIQTIISFVMAGTISTSIIVLIVLVVTGVFIYGLLQVRQMQIIEKIKQKIYTRYSFEFADRIPRLDIEKLDSYYLPELVNRFFDTISLQKGIEKILLEVPSAIIQILFGMILLSFYHPIFIAFGALLLLLLYVILRNTLPNGFAASMEASEYKYKTASWLEEISRSIKSFKYSRGTSLNIEKTDMLVSSYLLSRTKYFKVLLAQFWSLVTFKVIITAAMLIVGVVLLTDQQINIGQFIAAEIVILTVMNSVEKLIVNLDKVYDSLTSIEKLDKITSGEIETGGSEMIDQSAGGLSIRFSDLSFSYPDEHMVLDKINCSIDLGEKICVMGSSGSGKSTLLRLLTGGFKNFNGSVLLNNIPIGNYNLQSLRSSTGILLSKQDIFQGTLWENITMGNKDIRLIDITDMIDRCGLTDFLESLPQGLDTQLDPTGKRLPMKTRQGILIARALLGKRQLVLLEEPFTGIEGKFKMMIMHFLKNDQNATVIITSNDTEVAKQCDKVLYLTDGKVTGFGDWETISKQLHG</sequence>
<evidence type="ECO:0000256" key="2">
    <source>
        <dbReference type="ARBA" id="ARBA00022692"/>
    </source>
</evidence>
<feature type="transmembrane region" description="Helical" evidence="7">
    <location>
        <begin position="30"/>
        <end position="48"/>
    </location>
</feature>
<dbReference type="Pfam" id="PF00664">
    <property type="entry name" value="ABC_membrane"/>
    <property type="match status" value="1"/>
</dbReference>